<comment type="caution">
    <text evidence="3">The sequence shown here is derived from an EMBL/GenBank/DDBJ whole genome shotgun (WGS) entry which is preliminary data.</text>
</comment>
<gene>
    <name evidence="3" type="ORF">K678_00295</name>
</gene>
<sequence>MPHKDRAAYLAYLDAYRAKHRPSPAPVEQGDGLPPIGQIVYSDDGTKVQCHVCGRWLGALNTHIKTHGLDGDSYKERYGLARGASLLPPATQERYREVAAARNLGETSGQYLPPPRPRAKGIEVRLSSRIEESAQRKGRRRG</sequence>
<dbReference type="GO" id="GO:0003677">
    <property type="term" value="F:DNA binding"/>
    <property type="evidence" value="ECO:0007669"/>
    <property type="project" value="InterPro"/>
</dbReference>
<accession>S9SFI7</accession>
<evidence type="ECO:0000256" key="1">
    <source>
        <dbReference type="ARBA" id="ARBA00007031"/>
    </source>
</evidence>
<feature type="region of interest" description="Disordered" evidence="2">
    <location>
        <begin position="106"/>
        <end position="142"/>
    </location>
</feature>
<dbReference type="Gene3D" id="1.10.10.1550">
    <property type="entry name" value="ROS/MUCR transcriptional regulator protein"/>
    <property type="match status" value="1"/>
</dbReference>
<comment type="similarity">
    <text evidence="1">Belongs to the ros/MucR family.</text>
</comment>
<reference evidence="3 4" key="1">
    <citation type="submission" date="2013-04" db="EMBL/GenBank/DDBJ databases">
        <authorList>
            <person name="Kuznetsov B."/>
            <person name="Ivanovsky R."/>
        </authorList>
    </citation>
    <scope>NUCLEOTIDE SEQUENCE [LARGE SCALE GENOMIC DNA]</scope>
    <source>
        <strain evidence="3 4">MGU-K5</strain>
    </source>
</reference>
<name>S9SFI7_MAGFU</name>
<dbReference type="GO" id="GO:0006355">
    <property type="term" value="P:regulation of DNA-templated transcription"/>
    <property type="evidence" value="ECO:0007669"/>
    <property type="project" value="InterPro"/>
</dbReference>
<organism evidence="3 4">
    <name type="scientific">Magnetospirillum fulvum MGU-K5</name>
    <dbReference type="NCBI Taxonomy" id="1316936"/>
    <lineage>
        <taxon>Bacteria</taxon>
        <taxon>Pseudomonadati</taxon>
        <taxon>Pseudomonadota</taxon>
        <taxon>Alphaproteobacteria</taxon>
        <taxon>Rhodospirillales</taxon>
        <taxon>Rhodospirillaceae</taxon>
        <taxon>Magnetospirillum</taxon>
    </lineage>
</organism>
<dbReference type="InterPro" id="IPR008807">
    <property type="entry name" value="ROS_MUCR"/>
</dbReference>
<dbReference type="Proteomes" id="UP000015350">
    <property type="component" value="Unassembled WGS sequence"/>
</dbReference>
<evidence type="ECO:0008006" key="5">
    <source>
        <dbReference type="Google" id="ProtNLM"/>
    </source>
</evidence>
<evidence type="ECO:0000313" key="4">
    <source>
        <dbReference type="Proteomes" id="UP000015350"/>
    </source>
</evidence>
<feature type="compositionally biased region" description="Basic and acidic residues" evidence="2">
    <location>
        <begin position="120"/>
        <end position="135"/>
    </location>
</feature>
<dbReference type="EMBL" id="AQPH01000001">
    <property type="protein sequence ID" value="EPY03504.1"/>
    <property type="molecule type" value="Genomic_DNA"/>
</dbReference>
<dbReference type="RefSeq" id="WP_021130450.1">
    <property type="nucleotide sequence ID" value="NZ_AQPH01000001.1"/>
</dbReference>
<dbReference type="STRING" id="1316936.K678_00295"/>
<dbReference type="AlphaFoldDB" id="S9SFI7"/>
<dbReference type="GO" id="GO:0008270">
    <property type="term" value="F:zinc ion binding"/>
    <property type="evidence" value="ECO:0007669"/>
    <property type="project" value="InterPro"/>
</dbReference>
<protein>
    <recommendedName>
        <fullName evidence="5">MucR family transcriptional regulator</fullName>
    </recommendedName>
</protein>
<dbReference type="InterPro" id="IPR041920">
    <property type="entry name" value="ROS/MUCR_sf"/>
</dbReference>
<evidence type="ECO:0000256" key="2">
    <source>
        <dbReference type="SAM" id="MobiDB-lite"/>
    </source>
</evidence>
<proteinExistence type="inferred from homology"/>
<evidence type="ECO:0000313" key="3">
    <source>
        <dbReference type="EMBL" id="EPY03504.1"/>
    </source>
</evidence>
<dbReference type="Pfam" id="PF05443">
    <property type="entry name" value="ROS_MUCR"/>
    <property type="match status" value="1"/>
</dbReference>